<dbReference type="HOGENOM" id="CLU_001265_1_2_1"/>
<evidence type="ECO:0000313" key="5">
    <source>
        <dbReference type="EMBL" id="KIK58671.1"/>
    </source>
</evidence>
<protein>
    <recommendedName>
        <fullName evidence="7">MFS general substrate transporter</fullName>
    </recommendedName>
</protein>
<evidence type="ECO:0000256" key="4">
    <source>
        <dbReference type="SAM" id="Phobius"/>
    </source>
</evidence>
<feature type="transmembrane region" description="Helical" evidence="4">
    <location>
        <begin position="191"/>
        <end position="212"/>
    </location>
</feature>
<reference evidence="5 6" key="1">
    <citation type="submission" date="2014-04" db="EMBL/GenBank/DDBJ databases">
        <title>Evolutionary Origins and Diversification of the Mycorrhizal Mutualists.</title>
        <authorList>
            <consortium name="DOE Joint Genome Institute"/>
            <consortium name="Mycorrhizal Genomics Consortium"/>
            <person name="Kohler A."/>
            <person name="Kuo A."/>
            <person name="Nagy L.G."/>
            <person name="Floudas D."/>
            <person name="Copeland A."/>
            <person name="Barry K.W."/>
            <person name="Cichocki N."/>
            <person name="Veneault-Fourrey C."/>
            <person name="LaButti K."/>
            <person name="Lindquist E.A."/>
            <person name="Lipzen A."/>
            <person name="Lundell T."/>
            <person name="Morin E."/>
            <person name="Murat C."/>
            <person name="Riley R."/>
            <person name="Ohm R."/>
            <person name="Sun H."/>
            <person name="Tunlid A."/>
            <person name="Henrissat B."/>
            <person name="Grigoriev I.V."/>
            <person name="Hibbett D.S."/>
            <person name="Martin F."/>
        </authorList>
    </citation>
    <scope>NUCLEOTIDE SEQUENCE [LARGE SCALE GENOMIC DNA]</scope>
    <source>
        <strain evidence="5 6">FD-317 M1</strain>
    </source>
</reference>
<dbReference type="AlphaFoldDB" id="A0A0D0BTE6"/>
<name>A0A0D0BTE6_9AGAR</name>
<dbReference type="SUPFAM" id="SSF103473">
    <property type="entry name" value="MFS general substrate transporter"/>
    <property type="match status" value="1"/>
</dbReference>
<evidence type="ECO:0008006" key="7">
    <source>
        <dbReference type="Google" id="ProtNLM"/>
    </source>
</evidence>
<keyword evidence="4" id="KW-0812">Transmembrane</keyword>
<feature type="transmembrane region" description="Helical" evidence="4">
    <location>
        <begin position="363"/>
        <end position="384"/>
    </location>
</feature>
<dbReference type="EMBL" id="KN834784">
    <property type="protein sequence ID" value="KIK58671.1"/>
    <property type="molecule type" value="Genomic_DNA"/>
</dbReference>
<evidence type="ECO:0000256" key="2">
    <source>
        <dbReference type="ARBA" id="ARBA00006727"/>
    </source>
</evidence>
<feature type="region of interest" description="Disordered" evidence="3">
    <location>
        <begin position="20"/>
        <end position="50"/>
    </location>
</feature>
<feature type="transmembrane region" description="Helical" evidence="4">
    <location>
        <begin position="57"/>
        <end position="76"/>
    </location>
</feature>
<dbReference type="GO" id="GO:0016020">
    <property type="term" value="C:membrane"/>
    <property type="evidence" value="ECO:0007669"/>
    <property type="project" value="UniProtKB-SubCell"/>
</dbReference>
<comment type="similarity">
    <text evidence="2">Belongs to the major facilitator superfamily. Monocarboxylate porter (TC 2.A.1.13) family.</text>
</comment>
<dbReference type="Pfam" id="PF07690">
    <property type="entry name" value="MFS_1"/>
    <property type="match status" value="1"/>
</dbReference>
<evidence type="ECO:0000256" key="1">
    <source>
        <dbReference type="ARBA" id="ARBA00004141"/>
    </source>
</evidence>
<dbReference type="GO" id="GO:0022857">
    <property type="term" value="F:transmembrane transporter activity"/>
    <property type="evidence" value="ECO:0007669"/>
    <property type="project" value="InterPro"/>
</dbReference>
<feature type="compositionally biased region" description="Low complexity" evidence="3">
    <location>
        <begin position="23"/>
        <end position="32"/>
    </location>
</feature>
<organism evidence="5 6">
    <name type="scientific">Collybiopsis luxurians FD-317 M1</name>
    <dbReference type="NCBI Taxonomy" id="944289"/>
    <lineage>
        <taxon>Eukaryota</taxon>
        <taxon>Fungi</taxon>
        <taxon>Dikarya</taxon>
        <taxon>Basidiomycota</taxon>
        <taxon>Agaricomycotina</taxon>
        <taxon>Agaricomycetes</taxon>
        <taxon>Agaricomycetidae</taxon>
        <taxon>Agaricales</taxon>
        <taxon>Marasmiineae</taxon>
        <taxon>Omphalotaceae</taxon>
        <taxon>Collybiopsis</taxon>
        <taxon>Collybiopsis luxurians</taxon>
    </lineage>
</organism>
<feature type="transmembrane region" description="Helical" evidence="4">
    <location>
        <begin position="273"/>
        <end position="294"/>
    </location>
</feature>
<dbReference type="InterPro" id="IPR011701">
    <property type="entry name" value="MFS"/>
</dbReference>
<feature type="transmembrane region" description="Helical" evidence="4">
    <location>
        <begin position="224"/>
        <end position="243"/>
    </location>
</feature>
<gene>
    <name evidence="5" type="ORF">GYMLUDRAFT_45258</name>
</gene>
<dbReference type="PANTHER" id="PTHR11360:SF287">
    <property type="entry name" value="MFS MONOCARBOXYLATE TRANSPORTER"/>
    <property type="match status" value="1"/>
</dbReference>
<dbReference type="PANTHER" id="PTHR11360">
    <property type="entry name" value="MONOCARBOXYLATE TRANSPORTER"/>
    <property type="match status" value="1"/>
</dbReference>
<feature type="transmembrane region" description="Helical" evidence="4">
    <location>
        <begin position="158"/>
        <end position="179"/>
    </location>
</feature>
<feature type="transmembrane region" description="Helical" evidence="4">
    <location>
        <begin position="454"/>
        <end position="473"/>
    </location>
</feature>
<proteinExistence type="inferred from homology"/>
<evidence type="ECO:0000313" key="6">
    <source>
        <dbReference type="Proteomes" id="UP000053593"/>
    </source>
</evidence>
<feature type="transmembrane region" description="Helical" evidence="4">
    <location>
        <begin position="135"/>
        <end position="152"/>
    </location>
</feature>
<feature type="compositionally biased region" description="Polar residues" evidence="3">
    <location>
        <begin position="39"/>
        <end position="50"/>
    </location>
</feature>
<dbReference type="InterPro" id="IPR050327">
    <property type="entry name" value="Proton-linked_MCT"/>
</dbReference>
<dbReference type="OrthoDB" id="2213137at2759"/>
<feature type="transmembrane region" description="Helical" evidence="4">
    <location>
        <begin position="336"/>
        <end position="357"/>
    </location>
</feature>
<accession>A0A0D0BTE6</accession>
<comment type="subcellular location">
    <subcellularLocation>
        <location evidence="1">Membrane</location>
        <topology evidence="1">Multi-pass membrane protein</topology>
    </subcellularLocation>
</comment>
<sequence length="494" mass="52991">MNVALDTTLETIELAIQTPLPPSSSTLSVPSSSRDHSSDATPTNRNQSSLPPMDKGFHAWSFLIAAFVVQAVVWGFPTSSGIFLKVYLNDSTYASQANAAQLLPLIGPVGTGIIYCSGPFINPVITRYPRHKQTSLYIGAILCFASLFLASYTTKITLLIALLGALYAIGGSLLYFPCLSYLSEWFNAKRGFASGAIFAGTAVGGVLLPLILPPLLSAYGPPKTLRILSIATTALLVPLLPFIKGRLPVSRNRAHAPAPRGQGNRKWLKSRSFWVLLIANTFQGFGYFVPIVWLPTFAGELHLNGTASSIALILLNFGSLLGRLSMGYLSDKVNPWLLAFLTLISTSVATFILWGVLSYNLVGLLSFGMVYGTFAGGWSSSWTGFMKPLAANDPNLSTTLFGVLLFSRGMGNIFSTPISSALSGSSNSTSTPSSMNNLDDHLGFHVGGGKFEKMILYVGGCFAGAALIALLGWSADVMQRVRSEPERRHVAREQ</sequence>
<dbReference type="Proteomes" id="UP000053593">
    <property type="component" value="Unassembled WGS sequence"/>
</dbReference>
<dbReference type="Gene3D" id="1.20.1250.20">
    <property type="entry name" value="MFS general substrate transporter like domains"/>
    <property type="match status" value="2"/>
</dbReference>
<keyword evidence="4" id="KW-1133">Transmembrane helix</keyword>
<keyword evidence="6" id="KW-1185">Reference proteome</keyword>
<dbReference type="InterPro" id="IPR036259">
    <property type="entry name" value="MFS_trans_sf"/>
</dbReference>
<keyword evidence="4" id="KW-0472">Membrane</keyword>
<evidence type="ECO:0000256" key="3">
    <source>
        <dbReference type="SAM" id="MobiDB-lite"/>
    </source>
</evidence>